<dbReference type="EMBL" id="JAABFR010000072">
    <property type="protein sequence ID" value="MBD4334534.1"/>
    <property type="molecule type" value="Genomic_DNA"/>
</dbReference>
<name>A0A8I0GUK1_XANCI</name>
<evidence type="ECO:0000313" key="2">
    <source>
        <dbReference type="Proteomes" id="UP000653002"/>
    </source>
</evidence>
<comment type="caution">
    <text evidence="1">The sequence shown here is derived from an EMBL/GenBank/DDBJ whole genome shotgun (WGS) entry which is preliminary data.</text>
</comment>
<protein>
    <submittedName>
        <fullName evidence="1">Uncharacterized protein</fullName>
    </submittedName>
</protein>
<dbReference type="InterPro" id="IPR046681">
    <property type="entry name" value="DUF6551"/>
</dbReference>
<dbReference type="Pfam" id="PF20188">
    <property type="entry name" value="DUF6551"/>
    <property type="match status" value="1"/>
</dbReference>
<organism evidence="1 2">
    <name type="scientific">Xanthomonas citri pv. citri</name>
    <dbReference type="NCBI Taxonomy" id="611301"/>
    <lineage>
        <taxon>Bacteria</taxon>
        <taxon>Pseudomonadati</taxon>
        <taxon>Pseudomonadota</taxon>
        <taxon>Gammaproteobacteria</taxon>
        <taxon>Lysobacterales</taxon>
        <taxon>Lysobacteraceae</taxon>
        <taxon>Xanthomonas</taxon>
    </lineage>
</organism>
<evidence type="ECO:0000313" key="1">
    <source>
        <dbReference type="EMBL" id="MBD4334534.1"/>
    </source>
</evidence>
<sequence>KVSRRNGINYVFNGQHTIEIVALVSGSRETPVWCMVYDDLGYEHEADIFANQMKYVKPLLPYEIFMANIEAGNDKQLIIRDL</sequence>
<reference evidence="1" key="1">
    <citation type="submission" date="2020-01" db="EMBL/GenBank/DDBJ databases">
        <authorList>
            <person name="Richard D."/>
        </authorList>
    </citation>
    <scope>NUCLEOTIDE SEQUENCE</scope>
    <source>
        <strain evidence="1">JP541</strain>
    </source>
</reference>
<proteinExistence type="predicted"/>
<feature type="non-terminal residue" evidence="1">
    <location>
        <position position="1"/>
    </location>
</feature>
<feature type="non-terminal residue" evidence="1">
    <location>
        <position position="82"/>
    </location>
</feature>
<gene>
    <name evidence="1" type="ORF">GUH15_00270</name>
</gene>
<accession>A0A8I0GUK1</accession>
<dbReference type="AlphaFoldDB" id="A0A8I0GUK1"/>
<dbReference type="Proteomes" id="UP000653002">
    <property type="component" value="Unassembled WGS sequence"/>
</dbReference>